<evidence type="ECO:0000313" key="2">
    <source>
        <dbReference type="Proteomes" id="UP000585721"/>
    </source>
</evidence>
<proteinExistence type="predicted"/>
<gene>
    <name evidence="1" type="ORF">HNR75_000379</name>
</gene>
<organism evidence="1 2">
    <name type="scientific">Tolumonas osonensis</name>
    <dbReference type="NCBI Taxonomy" id="675874"/>
    <lineage>
        <taxon>Bacteria</taxon>
        <taxon>Pseudomonadati</taxon>
        <taxon>Pseudomonadota</taxon>
        <taxon>Gammaproteobacteria</taxon>
        <taxon>Aeromonadales</taxon>
        <taxon>Aeromonadaceae</taxon>
        <taxon>Tolumonas</taxon>
    </lineage>
</organism>
<dbReference type="EMBL" id="JACHGR010000001">
    <property type="protein sequence ID" value="MBB6054514.1"/>
    <property type="molecule type" value="Genomic_DNA"/>
</dbReference>
<reference evidence="1 2" key="1">
    <citation type="submission" date="2020-08" db="EMBL/GenBank/DDBJ databases">
        <title>Genomic Encyclopedia of Type Strains, Phase IV (KMG-IV): sequencing the most valuable type-strain genomes for metagenomic binning, comparative biology and taxonomic classification.</title>
        <authorList>
            <person name="Goeker M."/>
        </authorList>
    </citation>
    <scope>NUCLEOTIDE SEQUENCE [LARGE SCALE GENOMIC DNA]</scope>
    <source>
        <strain evidence="1 2">DSM 22975</strain>
    </source>
</reference>
<comment type="caution">
    <text evidence="1">The sequence shown here is derived from an EMBL/GenBank/DDBJ whole genome shotgun (WGS) entry which is preliminary data.</text>
</comment>
<accession>A0A841G5U7</accession>
<sequence length="75" mass="8205">MAAKAIVPSIQNKKNTMATAIINPGCITWVTQAGWLVYQIFSSLRIEQCQLFALIFASGKLIITIIPEECYAGSN</sequence>
<dbReference type="RefSeq" id="WP_188025311.1">
    <property type="nucleotide sequence ID" value="NZ_JACHGR010000001.1"/>
</dbReference>
<dbReference type="Proteomes" id="UP000585721">
    <property type="component" value="Unassembled WGS sequence"/>
</dbReference>
<evidence type="ECO:0000313" key="1">
    <source>
        <dbReference type="EMBL" id="MBB6054514.1"/>
    </source>
</evidence>
<dbReference type="AlphaFoldDB" id="A0A841G5U7"/>
<protein>
    <submittedName>
        <fullName evidence="1">Uncharacterized protein</fullName>
    </submittedName>
</protein>
<name>A0A841G5U7_9GAMM</name>
<keyword evidence="2" id="KW-1185">Reference proteome</keyword>